<dbReference type="EMBL" id="JACJJW010000033">
    <property type="protein sequence ID" value="MBM6759244.1"/>
    <property type="molecule type" value="Genomic_DNA"/>
</dbReference>
<organism evidence="2 3">
    <name type="scientific">Bacteroides mediterraneensis</name>
    <dbReference type="NCBI Taxonomy" id="1841856"/>
    <lineage>
        <taxon>Bacteria</taxon>
        <taxon>Pseudomonadati</taxon>
        <taxon>Bacteroidota</taxon>
        <taxon>Bacteroidia</taxon>
        <taxon>Bacteroidales</taxon>
        <taxon>Bacteroidaceae</taxon>
        <taxon>Bacteroides</taxon>
    </lineage>
</organism>
<proteinExistence type="predicted"/>
<gene>
    <name evidence="2" type="ORF">H6A31_11245</name>
</gene>
<evidence type="ECO:0000313" key="3">
    <source>
        <dbReference type="Proteomes" id="UP000703295"/>
    </source>
</evidence>
<dbReference type="RefSeq" id="WP_204476407.1">
    <property type="nucleotide sequence ID" value="NZ_JACJJW010000033.1"/>
</dbReference>
<dbReference type="SUPFAM" id="SSF63825">
    <property type="entry name" value="YWTD domain"/>
    <property type="match status" value="1"/>
</dbReference>
<sequence length="302" mass="33061">MKKILSAMFVCLSISLSAQTVKEVVNEGIRYCESTYPYQGGILVANFGTAELNPLNTEGKGYIAFYKDGKTQVMVPADGNLSAPKGMFIRQDYLYVCDVNKIVVYHLTDKAEKPKVITLPEGNLFVNDLAADGNYLYASVTNTDRIFRLDISNPAQPGQPEEWLQISGPNGLLIRDGMMYVASYPADGVTKEANVIYRIDNLKQPVARKLTEVTGQYDGIAFSSDGKSLIVTNWTPAQLSRIDLASGKMSPLSLKLEQPLIGPADITVKDGFIYIPDLPNSRVVVVKESCCCKSHEGNCAVL</sequence>
<accession>A0ABS2EY32</accession>
<dbReference type="InterPro" id="IPR015943">
    <property type="entry name" value="WD40/YVTN_repeat-like_dom_sf"/>
</dbReference>
<dbReference type="Pfam" id="PF08309">
    <property type="entry name" value="LVIVD"/>
    <property type="match status" value="1"/>
</dbReference>
<feature type="signal peptide" evidence="1">
    <location>
        <begin position="1"/>
        <end position="18"/>
    </location>
</feature>
<dbReference type="InterPro" id="IPR013211">
    <property type="entry name" value="LVIVD"/>
</dbReference>
<keyword evidence="1" id="KW-0732">Signal</keyword>
<evidence type="ECO:0008006" key="4">
    <source>
        <dbReference type="Google" id="ProtNLM"/>
    </source>
</evidence>
<comment type="caution">
    <text evidence="2">The sequence shown here is derived from an EMBL/GenBank/DDBJ whole genome shotgun (WGS) entry which is preliminary data.</text>
</comment>
<evidence type="ECO:0000313" key="2">
    <source>
        <dbReference type="EMBL" id="MBM6759244.1"/>
    </source>
</evidence>
<feature type="chain" id="PRO_5045283845" description="SMP-30/Gluconolactonase/LRE-like region domain-containing protein" evidence="1">
    <location>
        <begin position="19"/>
        <end position="302"/>
    </location>
</feature>
<dbReference type="Gene3D" id="2.130.10.10">
    <property type="entry name" value="YVTN repeat-like/Quinoprotein amine dehydrogenase"/>
    <property type="match status" value="1"/>
</dbReference>
<dbReference type="Proteomes" id="UP000703295">
    <property type="component" value="Unassembled WGS sequence"/>
</dbReference>
<reference evidence="2 3" key="1">
    <citation type="journal article" date="2021" name="Sci. Rep.">
        <title>The distribution of antibiotic resistance genes in chicken gut microbiota commensals.</title>
        <authorList>
            <person name="Juricova H."/>
            <person name="Matiasovicova J."/>
            <person name="Kubasova T."/>
            <person name="Cejkova D."/>
            <person name="Rychlik I."/>
        </authorList>
    </citation>
    <scope>NUCLEOTIDE SEQUENCE [LARGE SCALE GENOMIC DNA]</scope>
    <source>
        <strain evidence="2 3">An801</strain>
    </source>
</reference>
<evidence type="ECO:0000256" key="1">
    <source>
        <dbReference type="SAM" id="SignalP"/>
    </source>
</evidence>
<name>A0ABS2EY32_9BACE</name>
<protein>
    <recommendedName>
        <fullName evidence="4">SMP-30/Gluconolactonase/LRE-like region domain-containing protein</fullName>
    </recommendedName>
</protein>
<keyword evidence="3" id="KW-1185">Reference proteome</keyword>